<keyword evidence="6 8" id="KW-1133">Transmembrane helix</keyword>
<sequence length="366" mass="40805">MGSHREQISTAGLWSLMLIFNVASAITVPIGAVAGQDVWISILLALAAGSLIVWTYSRLLESHPGKAISEIAEGLLGNWAGRVVGLFYLWYSFHLGSLVLRDFVEFLSAVALPRTPIPAILFPILAVVVWGVYLGVEVLSRYAQTIYLFVIFEVLVSSLLLFNQFDYRNLLPVLDKGWSPVLEGAIQITTFPFGETVIFAFIIPFLNQTDQVKKISLRALLTGGALLLLVHVRNILVFGGLTSKLTYPTFSVYQYISLFDFLDRVEPLAIVTWILAGYIEISVCLFACAMSLAHVTKSSGYRIYVIPLALLMAQLSRFIYNNHAELIETAANAWPWYSLPFQIGIPLMLLLVSVFHKRKRTRTKGE</sequence>
<feature type="transmembrane region" description="Helical" evidence="8">
    <location>
        <begin position="185"/>
        <end position="207"/>
    </location>
</feature>
<evidence type="ECO:0000256" key="2">
    <source>
        <dbReference type="ARBA" id="ARBA00007998"/>
    </source>
</evidence>
<evidence type="ECO:0000313" key="9">
    <source>
        <dbReference type="EMBL" id="MCX7568852.1"/>
    </source>
</evidence>
<dbReference type="PANTHER" id="PTHR34975:SF2">
    <property type="entry name" value="SPORE GERMINATION PROTEIN A2"/>
    <property type="match status" value="1"/>
</dbReference>
<feature type="transmembrane region" description="Helical" evidence="8">
    <location>
        <begin position="120"/>
        <end position="139"/>
    </location>
</feature>
<evidence type="ECO:0000313" key="10">
    <source>
        <dbReference type="Proteomes" id="UP001208017"/>
    </source>
</evidence>
<keyword evidence="3" id="KW-0813">Transport</keyword>
<keyword evidence="4" id="KW-0309">Germination</keyword>
<feature type="transmembrane region" description="Helical" evidence="8">
    <location>
        <begin position="268"/>
        <end position="289"/>
    </location>
</feature>
<proteinExistence type="inferred from homology"/>
<keyword evidence="10" id="KW-1185">Reference proteome</keyword>
<evidence type="ECO:0000256" key="7">
    <source>
        <dbReference type="ARBA" id="ARBA00023136"/>
    </source>
</evidence>
<evidence type="ECO:0000256" key="5">
    <source>
        <dbReference type="ARBA" id="ARBA00022692"/>
    </source>
</evidence>
<comment type="similarity">
    <text evidence="2">Belongs to the amino acid-polyamine-organocation (APC) superfamily. Spore germination protein (SGP) (TC 2.A.3.9) family.</text>
</comment>
<dbReference type="InterPro" id="IPR004761">
    <property type="entry name" value="Spore_GerAB"/>
</dbReference>
<evidence type="ECO:0000256" key="8">
    <source>
        <dbReference type="SAM" id="Phobius"/>
    </source>
</evidence>
<dbReference type="Pfam" id="PF03845">
    <property type="entry name" value="Spore_permease"/>
    <property type="match status" value="1"/>
</dbReference>
<dbReference type="Proteomes" id="UP001208017">
    <property type="component" value="Unassembled WGS sequence"/>
</dbReference>
<dbReference type="NCBIfam" id="TIGR00912">
    <property type="entry name" value="2A0309"/>
    <property type="match status" value="1"/>
</dbReference>
<accession>A0ABT3WZB0</accession>
<dbReference type="RefSeq" id="WP_267150089.1">
    <property type="nucleotide sequence ID" value="NZ_JAPMLT010000001.1"/>
</dbReference>
<feature type="transmembrane region" description="Helical" evidence="8">
    <location>
        <begin position="38"/>
        <end position="59"/>
    </location>
</feature>
<keyword evidence="7 8" id="KW-0472">Membrane</keyword>
<keyword evidence="5 8" id="KW-0812">Transmembrane</keyword>
<dbReference type="PANTHER" id="PTHR34975">
    <property type="entry name" value="SPORE GERMINATION PROTEIN A2"/>
    <property type="match status" value="1"/>
</dbReference>
<feature type="transmembrane region" description="Helical" evidence="8">
    <location>
        <begin position="336"/>
        <end position="355"/>
    </location>
</feature>
<feature type="transmembrane region" description="Helical" evidence="8">
    <location>
        <begin position="146"/>
        <end position="165"/>
    </location>
</feature>
<feature type="transmembrane region" description="Helical" evidence="8">
    <location>
        <begin position="12"/>
        <end position="32"/>
    </location>
</feature>
<dbReference type="EMBL" id="JAPMLT010000001">
    <property type="protein sequence ID" value="MCX7568852.1"/>
    <property type="molecule type" value="Genomic_DNA"/>
</dbReference>
<evidence type="ECO:0000256" key="1">
    <source>
        <dbReference type="ARBA" id="ARBA00004141"/>
    </source>
</evidence>
<feature type="transmembrane region" description="Helical" evidence="8">
    <location>
        <begin position="301"/>
        <end position="320"/>
    </location>
</feature>
<gene>
    <name evidence="9" type="ORF">OS242_02600</name>
</gene>
<evidence type="ECO:0000256" key="4">
    <source>
        <dbReference type="ARBA" id="ARBA00022544"/>
    </source>
</evidence>
<comment type="subcellular location">
    <subcellularLocation>
        <location evidence="1">Membrane</location>
        <topology evidence="1">Multi-pass membrane protein</topology>
    </subcellularLocation>
</comment>
<organism evidence="9 10">
    <name type="scientific">Tumebacillus lacus</name>
    <dbReference type="NCBI Taxonomy" id="2995335"/>
    <lineage>
        <taxon>Bacteria</taxon>
        <taxon>Bacillati</taxon>
        <taxon>Bacillota</taxon>
        <taxon>Bacilli</taxon>
        <taxon>Bacillales</taxon>
        <taxon>Alicyclobacillaceae</taxon>
        <taxon>Tumebacillus</taxon>
    </lineage>
</organism>
<comment type="caution">
    <text evidence="9">The sequence shown here is derived from an EMBL/GenBank/DDBJ whole genome shotgun (WGS) entry which is preliminary data.</text>
</comment>
<name>A0ABT3WZB0_9BACL</name>
<evidence type="ECO:0000256" key="6">
    <source>
        <dbReference type="ARBA" id="ARBA00022989"/>
    </source>
</evidence>
<reference evidence="9 10" key="1">
    <citation type="submission" date="2022-11" db="EMBL/GenBank/DDBJ databases">
        <title>Study of microbial diversity in lake waters.</title>
        <authorList>
            <person name="Zhang J."/>
        </authorList>
    </citation>
    <scope>NUCLEOTIDE SEQUENCE [LARGE SCALE GENOMIC DNA]</scope>
    <source>
        <strain evidence="9 10">DT12</strain>
    </source>
</reference>
<feature type="transmembrane region" description="Helical" evidence="8">
    <location>
        <begin position="219"/>
        <end position="241"/>
    </location>
</feature>
<evidence type="ECO:0000256" key="3">
    <source>
        <dbReference type="ARBA" id="ARBA00022448"/>
    </source>
</evidence>
<protein>
    <submittedName>
        <fullName evidence="9">Endospore germination permease</fullName>
    </submittedName>
</protein>
<feature type="transmembrane region" description="Helical" evidence="8">
    <location>
        <begin position="79"/>
        <end position="100"/>
    </location>
</feature>